<accession>A0ABX8MVL5</accession>
<keyword evidence="2" id="KW-0732">Signal</keyword>
<feature type="region of interest" description="Disordered" evidence="1">
    <location>
        <begin position="27"/>
        <end position="81"/>
    </location>
</feature>
<organism evidence="3 4">
    <name type="scientific">Pseudomonas sessilinigenes</name>
    <dbReference type="NCBI Taxonomy" id="658629"/>
    <lineage>
        <taxon>Bacteria</taxon>
        <taxon>Pseudomonadati</taxon>
        <taxon>Pseudomonadota</taxon>
        <taxon>Gammaproteobacteria</taxon>
        <taxon>Pseudomonadales</taxon>
        <taxon>Pseudomonadaceae</taxon>
        <taxon>Pseudomonas</taxon>
    </lineage>
</organism>
<name>A0ABX8MVL5_9PSED</name>
<dbReference type="EMBL" id="CP077074">
    <property type="protein sequence ID" value="QXH42448.1"/>
    <property type="molecule type" value="Genomic_DNA"/>
</dbReference>
<protein>
    <recommendedName>
        <fullName evidence="5">Lipoprotein</fullName>
    </recommendedName>
</protein>
<dbReference type="RefSeq" id="WP_068578491.1">
    <property type="nucleotide sequence ID" value="NZ_CP027706.1"/>
</dbReference>
<evidence type="ECO:0008006" key="5">
    <source>
        <dbReference type="Google" id="ProtNLM"/>
    </source>
</evidence>
<dbReference type="Proteomes" id="UP000693952">
    <property type="component" value="Chromosome"/>
</dbReference>
<sequence length="140" mass="15059">MTAIARITLLSLVLGLSACTVHRPLPTSSEPIPPAGPSTHPAPSPAPSTRPVTPGTPHAPAPATKPLPRTSTHFAPPPGGNSHWDARLGVYVLDNQSNTFYRQRTYYRWNNGWSRAISPDGPWEDTDIHGVPAGLGRQFQ</sequence>
<keyword evidence="4" id="KW-1185">Reference proteome</keyword>
<evidence type="ECO:0000313" key="4">
    <source>
        <dbReference type="Proteomes" id="UP000693952"/>
    </source>
</evidence>
<proteinExistence type="predicted"/>
<feature type="compositionally biased region" description="Pro residues" evidence="1">
    <location>
        <begin position="31"/>
        <end position="48"/>
    </location>
</feature>
<gene>
    <name evidence="3" type="ORF">KSS89_09570</name>
</gene>
<evidence type="ECO:0000256" key="1">
    <source>
        <dbReference type="SAM" id="MobiDB-lite"/>
    </source>
</evidence>
<feature type="signal peptide" evidence="2">
    <location>
        <begin position="1"/>
        <end position="18"/>
    </location>
</feature>
<evidence type="ECO:0000256" key="2">
    <source>
        <dbReference type="SAM" id="SignalP"/>
    </source>
</evidence>
<reference evidence="3" key="1">
    <citation type="submission" date="2021-06" db="EMBL/GenBank/DDBJ databases">
        <title>Updating the genus Pseudomonas: Description of 43 new species and partition of the Pseudomonas putida group.</title>
        <authorList>
            <person name="Girard L."/>
            <person name="Lood C."/>
            <person name="Vandamme P."/>
            <person name="Rokni-Zadeh H."/>
            <person name="van Noort V."/>
            <person name="Hofte M."/>
            <person name="Lavigne R."/>
            <person name="De Mot R."/>
        </authorList>
    </citation>
    <scope>NUCLEOTIDE SEQUENCE</scope>
    <source>
        <strain evidence="3">CMR12a</strain>
    </source>
</reference>
<feature type="chain" id="PRO_5046917132" description="Lipoprotein" evidence="2">
    <location>
        <begin position="19"/>
        <end position="140"/>
    </location>
</feature>
<dbReference type="PROSITE" id="PS51257">
    <property type="entry name" value="PROKAR_LIPOPROTEIN"/>
    <property type="match status" value="1"/>
</dbReference>
<evidence type="ECO:0000313" key="3">
    <source>
        <dbReference type="EMBL" id="QXH42448.1"/>
    </source>
</evidence>